<name>A0A642KPJ8_BACFG</name>
<dbReference type="SMART" id="SM01252">
    <property type="entry name" value="KilA-N"/>
    <property type="match status" value="1"/>
</dbReference>
<dbReference type="Pfam" id="PF03374">
    <property type="entry name" value="ANT"/>
    <property type="match status" value="1"/>
</dbReference>
<dbReference type="GO" id="GO:0003677">
    <property type="term" value="F:DNA binding"/>
    <property type="evidence" value="ECO:0007669"/>
    <property type="project" value="InterPro"/>
</dbReference>
<dbReference type="PROSITE" id="PS51301">
    <property type="entry name" value="KILA_N"/>
    <property type="match status" value="1"/>
</dbReference>
<dbReference type="InterPro" id="IPR018004">
    <property type="entry name" value="KilA/APSES_HTH"/>
</dbReference>
<dbReference type="SUPFAM" id="SSF54616">
    <property type="entry name" value="DNA-binding domain of Mlu1-box binding protein MBP1"/>
    <property type="match status" value="1"/>
</dbReference>
<dbReference type="EMBL" id="VWAW01000008">
    <property type="protein sequence ID" value="KAA5173728.1"/>
    <property type="molecule type" value="Genomic_DNA"/>
</dbReference>
<organism evidence="2 3">
    <name type="scientific">Bacteroides fragilis</name>
    <dbReference type="NCBI Taxonomy" id="817"/>
    <lineage>
        <taxon>Bacteria</taxon>
        <taxon>Pseudomonadati</taxon>
        <taxon>Bacteroidota</taxon>
        <taxon>Bacteroidia</taxon>
        <taxon>Bacteroidales</taxon>
        <taxon>Bacteroidaceae</taxon>
        <taxon>Bacteroides</taxon>
    </lineage>
</organism>
<gene>
    <name evidence="2" type="ORF">F2Z29_11015</name>
</gene>
<dbReference type="InterPro" id="IPR017880">
    <property type="entry name" value="KilA_N"/>
</dbReference>
<protein>
    <recommendedName>
        <fullName evidence="1">KilA-N domain-containing protein</fullName>
    </recommendedName>
</protein>
<dbReference type="Pfam" id="PF04383">
    <property type="entry name" value="KilA-N"/>
    <property type="match status" value="1"/>
</dbReference>
<proteinExistence type="predicted"/>
<dbReference type="AlphaFoldDB" id="A0A642KPJ8"/>
<evidence type="ECO:0000259" key="1">
    <source>
        <dbReference type="PROSITE" id="PS51301"/>
    </source>
</evidence>
<dbReference type="InterPro" id="IPR036887">
    <property type="entry name" value="HTH_APSES_sf"/>
</dbReference>
<comment type="caution">
    <text evidence="2">The sequence shown here is derived from an EMBL/GenBank/DDBJ whole genome shotgun (WGS) entry which is preliminary data.</text>
</comment>
<dbReference type="Proteomes" id="UP000436803">
    <property type="component" value="Unassembled WGS sequence"/>
</dbReference>
<sequence>MAQKNIVFQYGNTNVTFLAEGDNVKINATEMAKPFGEKKKPALWLRTQQAKKYLEFLTQVQICTSADLLIVMSGGNGQQGTWMHEDLAMEFARWLSPEFAYWCNKKIKELLTTGTAALTEQERKLFRTTIKGLENKVEELAPDADFGKSVRRNADSIPVTMFSDFLVSNGCDIGRNQLYEFLRVYGYVYKKGETDRNFPTRRSTKMRILETRYPSSTTEFGPTVYVTPKGIKYFLRRRGVIEAFLKKQKALKD</sequence>
<evidence type="ECO:0000313" key="2">
    <source>
        <dbReference type="EMBL" id="KAA5173728.1"/>
    </source>
</evidence>
<accession>A0A642KPJ8</accession>
<evidence type="ECO:0000313" key="3">
    <source>
        <dbReference type="Proteomes" id="UP000436803"/>
    </source>
</evidence>
<feature type="domain" description="KilA-N" evidence="1">
    <location>
        <begin position="4"/>
        <end position="110"/>
    </location>
</feature>
<reference evidence="2 3" key="1">
    <citation type="journal article" date="2019" name="Nat. Med.">
        <title>A library of human gut bacterial isolates paired with longitudinal multiomics data enables mechanistic microbiome research.</title>
        <authorList>
            <person name="Poyet M."/>
            <person name="Groussin M."/>
            <person name="Gibbons S.M."/>
            <person name="Avila-Pacheco J."/>
            <person name="Jiang X."/>
            <person name="Kearney S.M."/>
            <person name="Perrotta A.R."/>
            <person name="Berdy B."/>
            <person name="Zhao S."/>
            <person name="Lieberman T.D."/>
            <person name="Swanson P.K."/>
            <person name="Smith M."/>
            <person name="Roesemann S."/>
            <person name="Alexander J.E."/>
            <person name="Rich S.A."/>
            <person name="Livny J."/>
            <person name="Vlamakis H."/>
            <person name="Clish C."/>
            <person name="Bullock K."/>
            <person name="Deik A."/>
            <person name="Scott J."/>
            <person name="Pierce K.A."/>
            <person name="Xavier R.J."/>
            <person name="Alm E.J."/>
        </authorList>
    </citation>
    <scope>NUCLEOTIDE SEQUENCE [LARGE SCALE GENOMIC DNA]</scope>
    <source>
        <strain evidence="2 3">BIOML-A7</strain>
    </source>
</reference>
<dbReference type="InterPro" id="IPR005039">
    <property type="entry name" value="Ant_C"/>
</dbReference>